<keyword evidence="1" id="KW-1133">Transmembrane helix</keyword>
<evidence type="ECO:0000313" key="3">
    <source>
        <dbReference type="Proteomes" id="UP000821853"/>
    </source>
</evidence>
<dbReference type="AlphaFoldDB" id="A0A9J6FAM5"/>
<proteinExistence type="predicted"/>
<evidence type="ECO:0000256" key="1">
    <source>
        <dbReference type="SAM" id="Phobius"/>
    </source>
</evidence>
<keyword evidence="1" id="KW-0472">Membrane</keyword>
<dbReference type="Proteomes" id="UP000821853">
    <property type="component" value="Chromosome 1"/>
</dbReference>
<dbReference type="EMBL" id="JABSTR010000001">
    <property type="protein sequence ID" value="KAH9359997.1"/>
    <property type="molecule type" value="Genomic_DNA"/>
</dbReference>
<reference evidence="2 3" key="1">
    <citation type="journal article" date="2020" name="Cell">
        <title>Large-Scale Comparative Analyses of Tick Genomes Elucidate Their Genetic Diversity and Vector Capacities.</title>
        <authorList>
            <consortium name="Tick Genome and Microbiome Consortium (TIGMIC)"/>
            <person name="Jia N."/>
            <person name="Wang J."/>
            <person name="Shi W."/>
            <person name="Du L."/>
            <person name="Sun Y."/>
            <person name="Zhan W."/>
            <person name="Jiang J.F."/>
            <person name="Wang Q."/>
            <person name="Zhang B."/>
            <person name="Ji P."/>
            <person name="Bell-Sakyi L."/>
            <person name="Cui X.M."/>
            <person name="Yuan T.T."/>
            <person name="Jiang B.G."/>
            <person name="Yang W.F."/>
            <person name="Lam T.T."/>
            <person name="Chang Q.C."/>
            <person name="Ding S.J."/>
            <person name="Wang X.J."/>
            <person name="Zhu J.G."/>
            <person name="Ruan X.D."/>
            <person name="Zhao L."/>
            <person name="Wei J.T."/>
            <person name="Ye R.Z."/>
            <person name="Que T.C."/>
            <person name="Du C.H."/>
            <person name="Zhou Y.H."/>
            <person name="Cheng J.X."/>
            <person name="Dai P.F."/>
            <person name="Guo W.B."/>
            <person name="Han X.H."/>
            <person name="Huang E.J."/>
            <person name="Li L.F."/>
            <person name="Wei W."/>
            <person name="Gao Y.C."/>
            <person name="Liu J.Z."/>
            <person name="Shao H.Z."/>
            <person name="Wang X."/>
            <person name="Wang C.C."/>
            <person name="Yang T.C."/>
            <person name="Huo Q.B."/>
            <person name="Li W."/>
            <person name="Chen H.Y."/>
            <person name="Chen S.E."/>
            <person name="Zhou L.G."/>
            <person name="Ni X.B."/>
            <person name="Tian J.H."/>
            <person name="Sheng Y."/>
            <person name="Liu T."/>
            <person name="Pan Y.S."/>
            <person name="Xia L.Y."/>
            <person name="Li J."/>
            <person name="Zhao F."/>
            <person name="Cao W.C."/>
        </authorList>
    </citation>
    <scope>NUCLEOTIDE SEQUENCE [LARGE SCALE GENOMIC DNA]</scope>
    <source>
        <strain evidence="2">HaeL-2018</strain>
    </source>
</reference>
<evidence type="ECO:0000313" key="2">
    <source>
        <dbReference type="EMBL" id="KAH9359997.1"/>
    </source>
</evidence>
<comment type="caution">
    <text evidence="2">The sequence shown here is derived from an EMBL/GenBank/DDBJ whole genome shotgun (WGS) entry which is preliminary data.</text>
</comment>
<name>A0A9J6FAM5_HAELO</name>
<gene>
    <name evidence="2" type="ORF">HPB48_019527</name>
</gene>
<organism evidence="2 3">
    <name type="scientific">Haemaphysalis longicornis</name>
    <name type="common">Bush tick</name>
    <dbReference type="NCBI Taxonomy" id="44386"/>
    <lineage>
        <taxon>Eukaryota</taxon>
        <taxon>Metazoa</taxon>
        <taxon>Ecdysozoa</taxon>
        <taxon>Arthropoda</taxon>
        <taxon>Chelicerata</taxon>
        <taxon>Arachnida</taxon>
        <taxon>Acari</taxon>
        <taxon>Parasitiformes</taxon>
        <taxon>Ixodida</taxon>
        <taxon>Ixodoidea</taxon>
        <taxon>Ixodidae</taxon>
        <taxon>Haemaphysalinae</taxon>
        <taxon>Haemaphysalis</taxon>
    </lineage>
</organism>
<sequence>MKWGKCDRKWSRRSGSTGCDALHFVFVEDARIPIKDYIFLFQVAPSLVMKSTLSPGFYANIIVSSIIFASKVPFMFFFEVNAASS</sequence>
<protein>
    <submittedName>
        <fullName evidence="2">Uncharacterized protein</fullName>
    </submittedName>
</protein>
<keyword evidence="1" id="KW-0812">Transmembrane</keyword>
<keyword evidence="3" id="KW-1185">Reference proteome</keyword>
<dbReference type="VEuPathDB" id="VectorBase:HLOH_056939"/>
<accession>A0A9J6FAM5</accession>
<feature type="transmembrane region" description="Helical" evidence="1">
    <location>
        <begin position="57"/>
        <end position="78"/>
    </location>
</feature>